<dbReference type="GO" id="GO:0030295">
    <property type="term" value="F:protein kinase activator activity"/>
    <property type="evidence" value="ECO:0007669"/>
    <property type="project" value="TreeGrafter"/>
</dbReference>
<dbReference type="InterPro" id="IPR003661">
    <property type="entry name" value="HisK_dim/P_dom"/>
</dbReference>
<feature type="transmembrane region" description="Helical" evidence="10">
    <location>
        <begin position="34"/>
        <end position="53"/>
    </location>
</feature>
<dbReference type="Gene3D" id="3.30.450.20">
    <property type="entry name" value="PAS domain"/>
    <property type="match status" value="1"/>
</dbReference>
<dbReference type="InterPro" id="IPR031621">
    <property type="entry name" value="HisKA_7TM"/>
</dbReference>
<feature type="transmembrane region" description="Helical" evidence="10">
    <location>
        <begin position="98"/>
        <end position="116"/>
    </location>
</feature>
<keyword evidence="10" id="KW-1133">Transmembrane helix</keyword>
<evidence type="ECO:0000256" key="7">
    <source>
        <dbReference type="ARBA" id="ARBA00022777"/>
    </source>
</evidence>
<feature type="transmembrane region" description="Helical" evidence="10">
    <location>
        <begin position="65"/>
        <end position="86"/>
    </location>
</feature>
<feature type="domain" description="Histidine kinase" evidence="11">
    <location>
        <begin position="371"/>
        <end position="587"/>
    </location>
</feature>
<evidence type="ECO:0000256" key="6">
    <source>
        <dbReference type="ARBA" id="ARBA00022741"/>
    </source>
</evidence>
<dbReference type="EMBL" id="SJSK01000002">
    <property type="protein sequence ID" value="TCC92160.1"/>
    <property type="molecule type" value="Genomic_DNA"/>
</dbReference>
<dbReference type="InterPro" id="IPR036097">
    <property type="entry name" value="HisK_dim/P_sf"/>
</dbReference>
<dbReference type="GO" id="GO:0007234">
    <property type="term" value="P:osmosensory signaling via phosphorelay pathway"/>
    <property type="evidence" value="ECO:0007669"/>
    <property type="project" value="TreeGrafter"/>
</dbReference>
<comment type="subcellular location">
    <subcellularLocation>
        <location evidence="2">Membrane</location>
    </subcellularLocation>
</comment>
<dbReference type="SUPFAM" id="SSF55874">
    <property type="entry name" value="ATPase domain of HSP90 chaperone/DNA topoisomerase II/histidine kinase"/>
    <property type="match status" value="1"/>
</dbReference>
<dbReference type="InterPro" id="IPR004358">
    <property type="entry name" value="Sig_transdc_His_kin-like_C"/>
</dbReference>
<accession>A0A4R0MY23</accession>
<sequence>MDFTFNAYAIFLIACGCTTILLSYYIFRRGGDTVKWFSMMMLSNAIWSIAYGFELASATLYQMKFFINIEYVGIATLPLNWFIFSLNFCGKECWYKKPINLTSILIFPILTILMVWTNSFHHLHYKHLTITEEGPFPMLAIDTGPWYLIFTIYFYLLLAAGCYLILIKFKSSDPIYRRQNYSIIIAAFIPWVANVSYLLGFRPFGHIDVTPFAFIMTTFLTLIGIYRFKLFDIIPIAREKVLELMQDGFFILDQKNRIIDYNKSTKQYINLGEKVNLIGASIEDVLPDQPELFERIKARNPGKVELTLLKDGNKLNLEAETLFLNDSKINSDFSIIKLQDLTNVKKEANRVRDQARELEKLNQLKDRIFSIIAHDLRGPLVNLSEVLKMIANDQITIDEFKDISPTLSKDIIYTTDLLENILHWSRSQLKGFGIKKEFFDLRNLIINEINYHLPAASLKEIKIIHDVFPGEMVYADILMIQIVIRNILNNAIKFCNRNSEILITAVYQKEGKMLVCIQDNGVGIAKKIIDKLFTDENISTRGTLNEKGTGLGLVVCKDFINRNDGDITVTSVEGAGAKFCITLPTSKKIGA</sequence>
<keyword evidence="6" id="KW-0547">Nucleotide-binding</keyword>
<dbReference type="SMART" id="SM00387">
    <property type="entry name" value="HATPase_c"/>
    <property type="match status" value="1"/>
</dbReference>
<dbReference type="Pfam" id="PF16927">
    <property type="entry name" value="HisKA_7TM"/>
    <property type="match status" value="1"/>
</dbReference>
<keyword evidence="5" id="KW-0808">Transferase</keyword>
<dbReference type="GO" id="GO:0005524">
    <property type="term" value="F:ATP binding"/>
    <property type="evidence" value="ECO:0007669"/>
    <property type="project" value="UniProtKB-KW"/>
</dbReference>
<keyword evidence="9" id="KW-0902">Two-component regulatory system</keyword>
<dbReference type="GO" id="GO:0000155">
    <property type="term" value="F:phosphorelay sensor kinase activity"/>
    <property type="evidence" value="ECO:0007669"/>
    <property type="project" value="InterPro"/>
</dbReference>
<dbReference type="PANTHER" id="PTHR42878:SF7">
    <property type="entry name" value="SENSOR HISTIDINE KINASE GLRK"/>
    <property type="match status" value="1"/>
</dbReference>
<dbReference type="PRINTS" id="PR00344">
    <property type="entry name" value="BCTRLSENSOR"/>
</dbReference>
<dbReference type="OrthoDB" id="9810447at2"/>
<dbReference type="InterPro" id="IPR050351">
    <property type="entry name" value="BphY/WalK/GraS-like"/>
</dbReference>
<evidence type="ECO:0000313" key="13">
    <source>
        <dbReference type="Proteomes" id="UP000292884"/>
    </source>
</evidence>
<evidence type="ECO:0000256" key="4">
    <source>
        <dbReference type="ARBA" id="ARBA00022553"/>
    </source>
</evidence>
<keyword evidence="8" id="KW-0067">ATP-binding</keyword>
<dbReference type="Gene3D" id="1.10.287.130">
    <property type="match status" value="1"/>
</dbReference>
<keyword evidence="13" id="KW-1185">Reference proteome</keyword>
<keyword evidence="10" id="KW-0472">Membrane</keyword>
<feature type="transmembrane region" description="Helical" evidence="10">
    <location>
        <begin position="211"/>
        <end position="228"/>
    </location>
</feature>
<dbReference type="InterPro" id="IPR000014">
    <property type="entry name" value="PAS"/>
</dbReference>
<dbReference type="SUPFAM" id="SSF47384">
    <property type="entry name" value="Homodimeric domain of signal transducing histidine kinase"/>
    <property type="match status" value="1"/>
</dbReference>
<dbReference type="GO" id="GO:0000156">
    <property type="term" value="F:phosphorelay response regulator activity"/>
    <property type="evidence" value="ECO:0007669"/>
    <property type="project" value="TreeGrafter"/>
</dbReference>
<dbReference type="Proteomes" id="UP000292884">
    <property type="component" value="Unassembled WGS sequence"/>
</dbReference>
<feature type="transmembrane region" description="Helical" evidence="10">
    <location>
        <begin position="146"/>
        <end position="169"/>
    </location>
</feature>
<reference evidence="12 13" key="1">
    <citation type="submission" date="2019-02" db="EMBL/GenBank/DDBJ databases">
        <title>Pedobacter sp. RP-1-13 sp. nov., isolated from Arctic soil.</title>
        <authorList>
            <person name="Dahal R.H."/>
        </authorList>
    </citation>
    <scope>NUCLEOTIDE SEQUENCE [LARGE SCALE GENOMIC DNA]</scope>
    <source>
        <strain evidence="12 13">RP-1-13</strain>
    </source>
</reference>
<keyword evidence="4" id="KW-0597">Phosphoprotein</keyword>
<evidence type="ECO:0000256" key="3">
    <source>
        <dbReference type="ARBA" id="ARBA00012438"/>
    </source>
</evidence>
<comment type="caution">
    <text evidence="12">The sequence shown here is derived from an EMBL/GenBank/DDBJ whole genome shotgun (WGS) entry which is preliminary data.</text>
</comment>
<evidence type="ECO:0000256" key="9">
    <source>
        <dbReference type="ARBA" id="ARBA00023012"/>
    </source>
</evidence>
<evidence type="ECO:0000256" key="10">
    <source>
        <dbReference type="SAM" id="Phobius"/>
    </source>
</evidence>
<dbReference type="PROSITE" id="PS50109">
    <property type="entry name" value="HIS_KIN"/>
    <property type="match status" value="1"/>
</dbReference>
<feature type="transmembrane region" description="Helical" evidence="10">
    <location>
        <begin position="6"/>
        <end position="27"/>
    </location>
</feature>
<dbReference type="InterPro" id="IPR003594">
    <property type="entry name" value="HATPase_dom"/>
</dbReference>
<proteinExistence type="predicted"/>
<keyword evidence="7 12" id="KW-0418">Kinase</keyword>
<dbReference type="CDD" id="cd00130">
    <property type="entry name" value="PAS"/>
    <property type="match status" value="1"/>
</dbReference>
<dbReference type="CDD" id="cd00082">
    <property type="entry name" value="HisKA"/>
    <property type="match status" value="1"/>
</dbReference>
<dbReference type="InterPro" id="IPR005467">
    <property type="entry name" value="His_kinase_dom"/>
</dbReference>
<feature type="transmembrane region" description="Helical" evidence="10">
    <location>
        <begin position="181"/>
        <end position="199"/>
    </location>
</feature>
<evidence type="ECO:0000313" key="12">
    <source>
        <dbReference type="EMBL" id="TCC92160.1"/>
    </source>
</evidence>
<evidence type="ECO:0000259" key="11">
    <source>
        <dbReference type="PROSITE" id="PS50109"/>
    </source>
</evidence>
<comment type="catalytic activity">
    <reaction evidence="1">
        <text>ATP + protein L-histidine = ADP + protein N-phospho-L-histidine.</text>
        <dbReference type="EC" id="2.7.13.3"/>
    </reaction>
</comment>
<evidence type="ECO:0000256" key="8">
    <source>
        <dbReference type="ARBA" id="ARBA00022840"/>
    </source>
</evidence>
<dbReference type="RefSeq" id="WP_131553101.1">
    <property type="nucleotide sequence ID" value="NZ_SJSK01000002.1"/>
</dbReference>
<dbReference type="InterPro" id="IPR036890">
    <property type="entry name" value="HATPase_C_sf"/>
</dbReference>
<gene>
    <name evidence="12" type="ORF">EZ428_10550</name>
</gene>
<dbReference type="Gene3D" id="3.30.565.10">
    <property type="entry name" value="Histidine kinase-like ATPase, C-terminal domain"/>
    <property type="match status" value="1"/>
</dbReference>
<name>A0A4R0MY23_9SPHI</name>
<organism evidence="12 13">
    <name type="scientific">Pedobacter frigiditerrae</name>
    <dbReference type="NCBI Taxonomy" id="2530452"/>
    <lineage>
        <taxon>Bacteria</taxon>
        <taxon>Pseudomonadati</taxon>
        <taxon>Bacteroidota</taxon>
        <taxon>Sphingobacteriia</taxon>
        <taxon>Sphingobacteriales</taxon>
        <taxon>Sphingobacteriaceae</taxon>
        <taxon>Pedobacter</taxon>
    </lineage>
</organism>
<dbReference type="AlphaFoldDB" id="A0A4R0MY23"/>
<protein>
    <recommendedName>
        <fullName evidence="3">histidine kinase</fullName>
        <ecNumber evidence="3">2.7.13.3</ecNumber>
    </recommendedName>
</protein>
<evidence type="ECO:0000256" key="1">
    <source>
        <dbReference type="ARBA" id="ARBA00000085"/>
    </source>
</evidence>
<evidence type="ECO:0000256" key="5">
    <source>
        <dbReference type="ARBA" id="ARBA00022679"/>
    </source>
</evidence>
<keyword evidence="10" id="KW-0812">Transmembrane</keyword>
<dbReference type="Pfam" id="PF02518">
    <property type="entry name" value="HATPase_c"/>
    <property type="match status" value="1"/>
</dbReference>
<evidence type="ECO:0000256" key="2">
    <source>
        <dbReference type="ARBA" id="ARBA00004370"/>
    </source>
</evidence>
<dbReference type="GO" id="GO:0016020">
    <property type="term" value="C:membrane"/>
    <property type="evidence" value="ECO:0007669"/>
    <property type="project" value="UniProtKB-SubCell"/>
</dbReference>
<dbReference type="PANTHER" id="PTHR42878">
    <property type="entry name" value="TWO-COMPONENT HISTIDINE KINASE"/>
    <property type="match status" value="1"/>
</dbReference>
<dbReference type="EC" id="2.7.13.3" evidence="3"/>